<feature type="domain" description="Chromatin assembly factor 1 subunit Cac1-like C-terminal" evidence="7">
    <location>
        <begin position="732"/>
        <end position="782"/>
    </location>
</feature>
<protein>
    <recommendedName>
        <fullName evidence="10">Chromatin assembly factor 1 subunit FAS1</fullName>
    </recommendedName>
</protein>
<evidence type="ECO:0000256" key="5">
    <source>
        <dbReference type="SAM" id="MobiDB-lite"/>
    </source>
</evidence>
<feature type="compositionally biased region" description="Basic and acidic residues" evidence="5">
    <location>
        <begin position="602"/>
        <end position="611"/>
    </location>
</feature>
<evidence type="ECO:0008006" key="10">
    <source>
        <dbReference type="Google" id="ProtNLM"/>
    </source>
</evidence>
<feature type="region of interest" description="Disordered" evidence="5">
    <location>
        <begin position="534"/>
        <end position="587"/>
    </location>
</feature>
<reference evidence="8 9" key="1">
    <citation type="submission" date="2021-07" db="EMBL/GenBank/DDBJ databases">
        <title>The Aristolochia fimbriata genome: insights into angiosperm evolution, floral development and chemical biosynthesis.</title>
        <authorList>
            <person name="Jiao Y."/>
        </authorList>
    </citation>
    <scope>NUCLEOTIDE SEQUENCE [LARGE SCALE GENOMIC DNA]</scope>
    <source>
        <strain evidence="8">IBCAS-2021</strain>
        <tissue evidence="8">Leaf</tissue>
    </source>
</reference>
<feature type="compositionally biased region" description="Acidic residues" evidence="5">
    <location>
        <begin position="536"/>
        <end position="552"/>
    </location>
</feature>
<dbReference type="GO" id="GO:0006281">
    <property type="term" value="P:DNA repair"/>
    <property type="evidence" value="ECO:0007669"/>
    <property type="project" value="UniProtKB-KW"/>
</dbReference>
<sequence>MVDRVNADGSLVVGSTQPDMDPKSEDKLAKKSSKRKRMSMDEIIAKEDLEALLSHYREEIDSLYAYYRETMSQKICLESGIGSSIVSLDAIIASLLEESGLPFSKLVGEIYEKVKTMEGTTLASVRCSVLFVGQRSMYGVTNADADVLEDNSESCLWCWETRDLKLLPIAHRGVLSIRRTCRKKIHERIAALSSIVSSLLTPKAHNDNKVDMTKAYDRLGKTLNENQIRTLVEGLLQKNGAELAAKEAKLKEKEMVKELERNKREVEKEKKRADRELQKEKLQNEKEKKRLQDEAEKEERRHEKEEAELKKLLRRQQEEAEKEQRRREKEEAELKKQLVIQKQATMMERLFKRKTSGDSLDEGSVAKSKHVLSEASDTMPNAVTSSMDASLFRINDADPSEFLRSHMSTWLKLGQSIRCSKSQRWGKRHKPKRPLIKELKLQGTLSEVESSKPLTIPLKGASPEKLVDVWEETVGDEDISSRAINVDSSAAIMPSCSRRKKLLQFDKSYRPAYYGTLFSKSDIVGPRCPFKKDPNLDYEVDSDEEWEEEEPGESLSDCEKDAGEETLEEGGSKDDEDGSENSFMVPDGYLSEDEGVLVDRMETDSADDEVRSTPSSCKEDDESEEFRTLLRSMKYLNVMTDQALRKNQPLIITNLKHEKCALVTAEDLNGTVKLEQVCLRALSMRLHAEGPCIEISVDHGDHVNEDQEVSQSQCKITAATPASGTVLSDNDLPKLVSTIHSCSSGMNKLVETLQRKFPGVPKSHLKHKVREVAEFVDHRWQVKKEILNKLDFSASPVKGDLKGKGIISSFFTKRCMPASSEQVNLSDSPPCRKAKVQIIHLDDGKESVGSQQQ</sequence>
<feature type="region of interest" description="Disordered" evidence="5">
    <location>
        <begin position="1"/>
        <end position="34"/>
    </location>
</feature>
<dbReference type="Pfam" id="PF12253">
    <property type="entry name" value="CAF1A_dimeriz"/>
    <property type="match status" value="1"/>
</dbReference>
<feature type="region of interest" description="Disordered" evidence="5">
    <location>
        <begin position="353"/>
        <end position="381"/>
    </location>
</feature>
<feature type="region of interest" description="Disordered" evidence="5">
    <location>
        <begin position="263"/>
        <end position="311"/>
    </location>
</feature>
<keyword evidence="9" id="KW-1185">Reference proteome</keyword>
<feature type="region of interest" description="Disordered" evidence="5">
    <location>
        <begin position="602"/>
        <end position="624"/>
    </location>
</feature>
<dbReference type="GO" id="GO:0033186">
    <property type="term" value="C:CAF-1 complex"/>
    <property type="evidence" value="ECO:0007669"/>
    <property type="project" value="TreeGrafter"/>
</dbReference>
<dbReference type="Pfam" id="PF21796">
    <property type="entry name" value="Cac1_C"/>
    <property type="match status" value="1"/>
</dbReference>
<keyword evidence="4" id="KW-0539">Nucleus</keyword>
<evidence type="ECO:0000259" key="6">
    <source>
        <dbReference type="Pfam" id="PF12253"/>
    </source>
</evidence>
<dbReference type="GO" id="GO:0005634">
    <property type="term" value="C:nucleus"/>
    <property type="evidence" value="ECO:0007669"/>
    <property type="project" value="UniProtKB-SubCell"/>
</dbReference>
<keyword evidence="3" id="KW-0234">DNA repair</keyword>
<feature type="domain" description="Chromatin assembly factor 1 subunit A dimerization" evidence="6">
    <location>
        <begin position="501"/>
        <end position="566"/>
    </location>
</feature>
<gene>
    <name evidence="8" type="ORF">H6P81_013121</name>
</gene>
<evidence type="ECO:0000259" key="7">
    <source>
        <dbReference type="Pfam" id="PF21796"/>
    </source>
</evidence>
<feature type="compositionally biased region" description="Acidic residues" evidence="5">
    <location>
        <begin position="564"/>
        <end position="579"/>
    </location>
</feature>
<proteinExistence type="predicted"/>
<evidence type="ECO:0000313" key="9">
    <source>
        <dbReference type="Proteomes" id="UP000825729"/>
    </source>
</evidence>
<keyword evidence="2" id="KW-0227">DNA damage</keyword>
<comment type="caution">
    <text evidence="8">The sequence shown here is derived from an EMBL/GenBank/DDBJ whole genome shotgun (WGS) entry which is preliminary data.</text>
</comment>
<dbReference type="PANTHER" id="PTHR15272:SF0">
    <property type="entry name" value="CHROMATIN ASSEMBLY FACTOR 1 SUBUNIT A"/>
    <property type="match status" value="1"/>
</dbReference>
<organism evidence="8 9">
    <name type="scientific">Aristolochia fimbriata</name>
    <name type="common">White veined hardy Dutchman's pipe vine</name>
    <dbReference type="NCBI Taxonomy" id="158543"/>
    <lineage>
        <taxon>Eukaryota</taxon>
        <taxon>Viridiplantae</taxon>
        <taxon>Streptophyta</taxon>
        <taxon>Embryophyta</taxon>
        <taxon>Tracheophyta</taxon>
        <taxon>Spermatophyta</taxon>
        <taxon>Magnoliopsida</taxon>
        <taxon>Magnoliidae</taxon>
        <taxon>Piperales</taxon>
        <taxon>Aristolochiaceae</taxon>
        <taxon>Aristolochia</taxon>
    </lineage>
</organism>
<evidence type="ECO:0000313" key="8">
    <source>
        <dbReference type="EMBL" id="KAG9446993.1"/>
    </source>
</evidence>
<dbReference type="InterPro" id="IPR048800">
    <property type="entry name" value="Cac1-like_C"/>
</dbReference>
<evidence type="ECO:0000256" key="2">
    <source>
        <dbReference type="ARBA" id="ARBA00022763"/>
    </source>
</evidence>
<dbReference type="InterPro" id="IPR022043">
    <property type="entry name" value="CAF1A_DD"/>
</dbReference>
<dbReference type="PANTHER" id="PTHR15272">
    <property type="entry name" value="CHROMATIN ASSEMBLY FACTOR 1 SUBUNIT A CAF-1 SUBUNIT A"/>
    <property type="match status" value="1"/>
</dbReference>
<dbReference type="AlphaFoldDB" id="A0AAV7EDT6"/>
<evidence type="ECO:0000256" key="3">
    <source>
        <dbReference type="ARBA" id="ARBA00023204"/>
    </source>
</evidence>
<comment type="subcellular location">
    <subcellularLocation>
        <location evidence="1">Nucleus</location>
    </subcellularLocation>
</comment>
<accession>A0AAV7EDT6</accession>
<dbReference type="Proteomes" id="UP000825729">
    <property type="component" value="Unassembled WGS sequence"/>
</dbReference>
<name>A0AAV7EDT6_ARIFI</name>
<evidence type="ECO:0000256" key="1">
    <source>
        <dbReference type="ARBA" id="ARBA00004123"/>
    </source>
</evidence>
<evidence type="ECO:0000256" key="4">
    <source>
        <dbReference type="ARBA" id="ARBA00023242"/>
    </source>
</evidence>
<dbReference type="GO" id="GO:0006334">
    <property type="term" value="P:nucleosome assembly"/>
    <property type="evidence" value="ECO:0007669"/>
    <property type="project" value="TreeGrafter"/>
</dbReference>
<feature type="compositionally biased region" description="Basic and acidic residues" evidence="5">
    <location>
        <begin position="20"/>
        <end position="29"/>
    </location>
</feature>
<dbReference type="EMBL" id="JAINDJ010000005">
    <property type="protein sequence ID" value="KAG9446993.1"/>
    <property type="molecule type" value="Genomic_DNA"/>
</dbReference>